<proteinExistence type="predicted"/>
<gene>
    <name evidence="2" type="ORF">HHT355_0921</name>
</gene>
<evidence type="ECO:0000313" key="2">
    <source>
        <dbReference type="EMBL" id="CRZ34124.1"/>
    </source>
</evidence>
<reference evidence="2 3" key="1">
    <citation type="submission" date="2015-06" db="EMBL/GenBank/DDBJ databases">
        <authorList>
            <person name="Wibberg Daniel"/>
        </authorList>
    </citation>
    <scope>NUCLEOTIDE SEQUENCE [LARGE SCALE GENOMIC DNA]</scope>
    <source>
        <strain evidence="2 3">T3/55T</strain>
    </source>
</reference>
<name>A0A0H5SFB2_HERHM</name>
<keyword evidence="3" id="KW-1185">Reference proteome</keyword>
<evidence type="ECO:0000256" key="1">
    <source>
        <dbReference type="SAM" id="Coils"/>
    </source>
</evidence>
<protein>
    <submittedName>
        <fullName evidence="2">Uncharacterized protein</fullName>
    </submittedName>
</protein>
<organism evidence="2 3">
    <name type="scientific">Herbinix hemicellulosilytica</name>
    <dbReference type="NCBI Taxonomy" id="1564487"/>
    <lineage>
        <taxon>Bacteria</taxon>
        <taxon>Bacillati</taxon>
        <taxon>Bacillota</taxon>
        <taxon>Clostridia</taxon>
        <taxon>Lachnospirales</taxon>
        <taxon>Lachnospiraceae</taxon>
        <taxon>Herbinix</taxon>
    </lineage>
</organism>
<feature type="coiled-coil region" evidence="1">
    <location>
        <begin position="17"/>
        <end position="95"/>
    </location>
</feature>
<keyword evidence="1" id="KW-0175">Coiled coil</keyword>
<sequence length="104" mass="11929">MKRVLLGYKITEVDKIIGSLKDENESLHAEIARLKIQIKNNIDSAKSILLEENLKTYEKELLKLKTENNELKIQNEDLTKENLVLKQQLAELQAIINEAAVTNE</sequence>
<dbReference type="Proteomes" id="UP000236497">
    <property type="component" value="Unassembled WGS sequence"/>
</dbReference>
<dbReference type="AlphaFoldDB" id="A0A0H5SFB2"/>
<dbReference type="Gene3D" id="1.20.5.1700">
    <property type="match status" value="1"/>
</dbReference>
<dbReference type="RefSeq" id="WP_103202250.1">
    <property type="nucleotide sequence ID" value="NZ_CVTD020000011.1"/>
</dbReference>
<dbReference type="EMBL" id="CVTD020000011">
    <property type="protein sequence ID" value="CRZ34124.1"/>
    <property type="molecule type" value="Genomic_DNA"/>
</dbReference>
<accession>A0A0H5SFB2</accession>
<evidence type="ECO:0000313" key="3">
    <source>
        <dbReference type="Proteomes" id="UP000236497"/>
    </source>
</evidence>